<accession>A0AAD5YCG9</accession>
<dbReference type="Proteomes" id="UP001212997">
    <property type="component" value="Unassembled WGS sequence"/>
</dbReference>
<evidence type="ECO:0000313" key="4">
    <source>
        <dbReference type="Proteomes" id="UP001212997"/>
    </source>
</evidence>
<protein>
    <recommendedName>
        <fullName evidence="2">Aminoglycoside phosphotransferase domain-containing protein</fullName>
    </recommendedName>
</protein>
<proteinExistence type="predicted"/>
<dbReference type="Pfam" id="PF01636">
    <property type="entry name" value="APH"/>
    <property type="match status" value="1"/>
</dbReference>
<evidence type="ECO:0000256" key="1">
    <source>
        <dbReference type="SAM" id="MobiDB-lite"/>
    </source>
</evidence>
<feature type="region of interest" description="Disordered" evidence="1">
    <location>
        <begin position="478"/>
        <end position="503"/>
    </location>
</feature>
<gene>
    <name evidence="3" type="ORF">NLI96_g9932</name>
</gene>
<dbReference type="PANTHER" id="PTHR36091">
    <property type="entry name" value="ALTERED INHERITANCE OF MITOCHONDRIA PROTEIN 9, MITOCHONDRIAL"/>
    <property type="match status" value="1"/>
</dbReference>
<sequence>MSNLRPNMFSVNDELRHAERRREFDVSELSRLVSKSVGRSPDDILRFEKLAEGGFNRVFLITMRDGFRMAARIPYPITTLKYFAVASEVATLDFLRSAGLPVPEVYGYSPTSENEAKTEYIFMEFVEGIDLGNVWHELEEENIISLARQLAELEAKMMSNPFPAGESLYYPEDFANAPGNIYELSAFILDKSSKAAIQCGIEKELAFLKQFGRPLLPFNRARRYVYQYQEQLPSDHVNYLNLFSGIASSLIPKDPALSRFCIRHPNLRSGNIIVSQTHDSDSYVISSLIDWQHASILPLFLQAGVPDELQNHSDIVSRSRVYPSLPDNFNKLDETEQSAERELYRRRLVHYHYVENTEKYNKLHFAALTNPAGMFLSHLFFLARCPWLGESLELKLALIQAKEEWECPMGEGSTCPIVFDSDDIRKTKELGVELKQADKLRDEMRDAIGVGPADWVPTALYESAVTINQTFREEVLAGTETSEERAEIENHWPFDDRGEDGYR</sequence>
<evidence type="ECO:0000313" key="3">
    <source>
        <dbReference type="EMBL" id="KAJ3478198.1"/>
    </source>
</evidence>
<evidence type="ECO:0000259" key="2">
    <source>
        <dbReference type="Pfam" id="PF01636"/>
    </source>
</evidence>
<dbReference type="PANTHER" id="PTHR36091:SF2">
    <property type="entry name" value="AMINOGLYCOSIDE PHOSPHOTRANSFERASE DOMAIN-CONTAINING PROTEIN"/>
    <property type="match status" value="1"/>
</dbReference>
<dbReference type="AlphaFoldDB" id="A0AAD5YCG9"/>
<keyword evidence="4" id="KW-1185">Reference proteome</keyword>
<dbReference type="GO" id="GO:0005739">
    <property type="term" value="C:mitochondrion"/>
    <property type="evidence" value="ECO:0007669"/>
    <property type="project" value="TreeGrafter"/>
</dbReference>
<comment type="caution">
    <text evidence="3">The sequence shown here is derived from an EMBL/GenBank/DDBJ whole genome shotgun (WGS) entry which is preliminary data.</text>
</comment>
<dbReference type="InterPro" id="IPR011009">
    <property type="entry name" value="Kinase-like_dom_sf"/>
</dbReference>
<reference evidence="3" key="1">
    <citation type="submission" date="2022-07" db="EMBL/GenBank/DDBJ databases">
        <title>Genome Sequence of Physisporinus lineatus.</title>
        <authorList>
            <person name="Buettner E."/>
        </authorList>
    </citation>
    <scope>NUCLEOTIDE SEQUENCE</scope>
    <source>
        <strain evidence="3">VT162</strain>
    </source>
</reference>
<dbReference type="InterPro" id="IPR051035">
    <property type="entry name" value="Mito_inheritance_9"/>
</dbReference>
<dbReference type="Gene3D" id="3.30.200.20">
    <property type="entry name" value="Phosphorylase Kinase, domain 1"/>
    <property type="match status" value="1"/>
</dbReference>
<feature type="domain" description="Aminoglycoside phosphotransferase" evidence="2">
    <location>
        <begin position="49"/>
        <end position="296"/>
    </location>
</feature>
<dbReference type="SUPFAM" id="SSF56112">
    <property type="entry name" value="Protein kinase-like (PK-like)"/>
    <property type="match status" value="1"/>
</dbReference>
<dbReference type="InterPro" id="IPR002575">
    <property type="entry name" value="Aminoglycoside_PTrfase"/>
</dbReference>
<organism evidence="3 4">
    <name type="scientific">Meripilus lineatus</name>
    <dbReference type="NCBI Taxonomy" id="2056292"/>
    <lineage>
        <taxon>Eukaryota</taxon>
        <taxon>Fungi</taxon>
        <taxon>Dikarya</taxon>
        <taxon>Basidiomycota</taxon>
        <taxon>Agaricomycotina</taxon>
        <taxon>Agaricomycetes</taxon>
        <taxon>Polyporales</taxon>
        <taxon>Meripilaceae</taxon>
        <taxon>Meripilus</taxon>
    </lineage>
</organism>
<name>A0AAD5YCG9_9APHY</name>
<feature type="compositionally biased region" description="Basic and acidic residues" evidence="1">
    <location>
        <begin position="482"/>
        <end position="503"/>
    </location>
</feature>
<dbReference type="EMBL" id="JANAWD010000531">
    <property type="protein sequence ID" value="KAJ3478198.1"/>
    <property type="molecule type" value="Genomic_DNA"/>
</dbReference>
<dbReference type="CDD" id="cd05120">
    <property type="entry name" value="APH_ChoK_like"/>
    <property type="match status" value="1"/>
</dbReference>